<name>A0A328A9I7_9CAUL</name>
<evidence type="ECO:0000256" key="1">
    <source>
        <dbReference type="ARBA" id="ARBA00004442"/>
    </source>
</evidence>
<dbReference type="Pfam" id="PF07715">
    <property type="entry name" value="Plug"/>
    <property type="match status" value="1"/>
</dbReference>
<dbReference type="Pfam" id="PF00593">
    <property type="entry name" value="TonB_dep_Rec_b-barrel"/>
    <property type="match status" value="1"/>
</dbReference>
<dbReference type="InterPro" id="IPR012910">
    <property type="entry name" value="Plug_dom"/>
</dbReference>
<comment type="similarity">
    <text evidence="4">Belongs to the TonB-dependent receptor family.</text>
</comment>
<evidence type="ECO:0000313" key="8">
    <source>
        <dbReference type="EMBL" id="RAK51280.1"/>
    </source>
</evidence>
<reference evidence="9" key="1">
    <citation type="submission" date="2018-05" db="EMBL/GenBank/DDBJ databases">
        <authorList>
            <person name="Li X."/>
        </authorList>
    </citation>
    <scope>NUCLEOTIDE SEQUENCE [LARGE SCALE GENOMIC DNA]</scope>
    <source>
        <strain evidence="9">YIM 73061</strain>
    </source>
</reference>
<sequence length="759" mass="84581">MFKTAHFLAVAFAPLALATHAYAGDAAIDTTTAADAPAVSELVVSGEIVFRNRVETPAPVLSYDLEYFQRFEPLTAGDAMKRVPSVAFLSDVLESDGARLRGLDPGYTQILINGERVPGAGVDRSFFVDRIPAELIERVEIVRSSSANRSGDAVAGALNIVLRDGYSLDGGYLRAGALMFHDERVRETLGAVWGGQVGPGRLLLGANIQGRRNPKEKMSWRYSEPDGELVDIEQQSDTRNGTDYSVNASYDIEMADSTLKLSGFFVRTDRREDEDSREYAGGRVRVADYLTFNDNNVDILTDSWSLNARYEKQMLGGTTRFKLGYAQLKDHQDEVEEEYEYLRDVRPFPDDDRFTGDLTFTRLKDREVTAELSHRRELSGGAKLDFGVQYIGKDRDTDITTDRNRVTINNPPAARPDLPGVYGPFLPVPGGLNTIEERRIDPYVMLSGEMPAISWEAGLRYETTSSTIEDATAEDGAQSVENDYQFLLPSGHLRWRLSESDRINVSAARTVRRPDFNRLSPALLEAELGDNDFIGNPDLKPETAWGADVGYERRLGRSGVAGVNLFYRKVSDLIEIAGTGEEGSEGDGTFVFSARNAGKGEVWGVEFDLSAPLTVIGMENTGVFFNYSWLDSEIDDEFGSRRFNDQAEYVLNVGFIQDLPQWNAAFGATYRKQGDAYGRVIGEEVTTTYGADLEIFLEKRFNDRFVVRLTGSNLLDSKKEETFNKFTTVEDQIDRAFDEYELEAEQAGPVFQLVTRLTF</sequence>
<keyword evidence="5" id="KW-0732">Signal</keyword>
<dbReference type="EMBL" id="QFYR01000004">
    <property type="protein sequence ID" value="RAK51280.1"/>
    <property type="molecule type" value="Genomic_DNA"/>
</dbReference>
<evidence type="ECO:0000256" key="3">
    <source>
        <dbReference type="ARBA" id="ARBA00023237"/>
    </source>
</evidence>
<comment type="caution">
    <text evidence="8">The sequence shown here is derived from an EMBL/GenBank/DDBJ whole genome shotgun (WGS) entry which is preliminary data.</text>
</comment>
<feature type="chain" id="PRO_5016442442" evidence="5">
    <location>
        <begin position="24"/>
        <end position="759"/>
    </location>
</feature>
<keyword evidence="8" id="KW-0675">Receptor</keyword>
<dbReference type="PANTHER" id="PTHR40980:SF4">
    <property type="entry name" value="TONB-DEPENDENT RECEPTOR-LIKE BETA-BARREL DOMAIN-CONTAINING PROTEIN"/>
    <property type="match status" value="1"/>
</dbReference>
<feature type="domain" description="TonB-dependent receptor-like beta-barrel" evidence="6">
    <location>
        <begin position="255"/>
        <end position="714"/>
    </location>
</feature>
<keyword evidence="3" id="KW-0998">Cell outer membrane</keyword>
<dbReference type="OrthoDB" id="5476657at2"/>
<evidence type="ECO:0000256" key="4">
    <source>
        <dbReference type="RuleBase" id="RU003357"/>
    </source>
</evidence>
<dbReference type="GO" id="GO:0009279">
    <property type="term" value="C:cell outer membrane"/>
    <property type="evidence" value="ECO:0007669"/>
    <property type="project" value="UniProtKB-SubCell"/>
</dbReference>
<evidence type="ECO:0000256" key="2">
    <source>
        <dbReference type="ARBA" id="ARBA00023136"/>
    </source>
</evidence>
<feature type="signal peptide" evidence="5">
    <location>
        <begin position="1"/>
        <end position="23"/>
    </location>
</feature>
<keyword evidence="4" id="KW-0798">TonB box</keyword>
<dbReference type="PANTHER" id="PTHR40980">
    <property type="entry name" value="PLUG DOMAIN-CONTAINING PROTEIN"/>
    <property type="match status" value="1"/>
</dbReference>
<dbReference type="Gene3D" id="2.170.130.10">
    <property type="entry name" value="TonB-dependent receptor, plug domain"/>
    <property type="match status" value="1"/>
</dbReference>
<dbReference type="SUPFAM" id="SSF56935">
    <property type="entry name" value="Porins"/>
    <property type="match status" value="1"/>
</dbReference>
<keyword evidence="2 4" id="KW-0472">Membrane</keyword>
<evidence type="ECO:0000259" key="7">
    <source>
        <dbReference type="Pfam" id="PF07715"/>
    </source>
</evidence>
<proteinExistence type="inferred from homology"/>
<dbReference type="InterPro" id="IPR037066">
    <property type="entry name" value="Plug_dom_sf"/>
</dbReference>
<accession>A0A328A9I7</accession>
<dbReference type="AlphaFoldDB" id="A0A328A9I7"/>
<evidence type="ECO:0000313" key="9">
    <source>
        <dbReference type="Proteomes" id="UP000249725"/>
    </source>
</evidence>
<dbReference type="Gene3D" id="2.40.170.20">
    <property type="entry name" value="TonB-dependent receptor, beta-barrel domain"/>
    <property type="match status" value="1"/>
</dbReference>
<feature type="domain" description="TonB-dependent receptor plug" evidence="7">
    <location>
        <begin position="54"/>
        <end position="157"/>
    </location>
</feature>
<comment type="subcellular location">
    <subcellularLocation>
        <location evidence="1 4">Cell outer membrane</location>
    </subcellularLocation>
</comment>
<evidence type="ECO:0000256" key="5">
    <source>
        <dbReference type="SAM" id="SignalP"/>
    </source>
</evidence>
<dbReference type="InterPro" id="IPR036942">
    <property type="entry name" value="Beta-barrel_TonB_sf"/>
</dbReference>
<dbReference type="RefSeq" id="WP_111515815.1">
    <property type="nucleotide sequence ID" value="NZ_QFYR01000004.1"/>
</dbReference>
<protein>
    <submittedName>
        <fullName evidence="8">TonB-dependent receptor</fullName>
    </submittedName>
</protein>
<dbReference type="InterPro" id="IPR000531">
    <property type="entry name" value="Beta-barrel_TonB"/>
</dbReference>
<organism evidence="8 9">
    <name type="scientific">Phenylobacterium deserti</name>
    <dbReference type="NCBI Taxonomy" id="1914756"/>
    <lineage>
        <taxon>Bacteria</taxon>
        <taxon>Pseudomonadati</taxon>
        <taxon>Pseudomonadota</taxon>
        <taxon>Alphaproteobacteria</taxon>
        <taxon>Caulobacterales</taxon>
        <taxon>Caulobacteraceae</taxon>
        <taxon>Phenylobacterium</taxon>
    </lineage>
</organism>
<keyword evidence="9" id="KW-1185">Reference proteome</keyword>
<evidence type="ECO:0000259" key="6">
    <source>
        <dbReference type="Pfam" id="PF00593"/>
    </source>
</evidence>
<gene>
    <name evidence="8" type="ORF">DJ018_15135</name>
</gene>
<dbReference type="Proteomes" id="UP000249725">
    <property type="component" value="Unassembled WGS sequence"/>
</dbReference>